<feature type="domain" description="DAAF9 PH" evidence="5">
    <location>
        <begin position="520"/>
        <end position="715"/>
    </location>
</feature>
<dbReference type="Proteomes" id="UP000838412">
    <property type="component" value="Chromosome 3"/>
</dbReference>
<dbReference type="InterPro" id="IPR040342">
    <property type="entry name" value="DNAAF9"/>
</dbReference>
<dbReference type="OrthoDB" id="72033at2759"/>
<sequence length="1163" mass="128908">MRSLEVKGDTDEHYKFSPAVTTGCARCSLYSNQAKTPGSPTWMPYCVSSVWMAGKATRMSCDSMHSDGARELANYLLFGLYDYKTIKRSNLPEDTVDDMMLLIRQDGVCIYCNPVNYPYLLPYIAHWKNLQIFCMAEDKYHEDEEEAEEYKIRSFVAMMEGSNRVGLPYSSRFNQQQFSAMAIEKWPIVQAFALEGFGGGGFFTMKHEVFDVSGRLEHVYTRLDPVGLENLVTEQLSQFEQQWTSLIKNIDVESPAQRAVLTESKVGEPLQSYYIHGMQAGGAGGRRRAFVLFGTRTGGAGAGGQGTDGVIGTAGVRGGPSLHMACQAISPRGPLSCARTYFFSSGHVPYPVTGEAGIPKTEEKNMDLRLLSTMYLVAVDAVLAAIDKYSKTLSVGAARKTVLDVLKDAVDRHQLPLGSAFASSKNPIDFTIEEVDMHGCSQAAEQGAPSHLVKTAFLSFNDIPSVEHTGESLGSVTFAESFLVSSLTIMNHDGSKTVDSCYTVLTAHIPRYTTWMTTQEETNHSEAVVSLVKTPSEGVLGKPLLQGEQVQLVVATKYCFSQEGQLHIFERGLVFLQPHWGALILPRTELQSILFYDGDSRTVVAMLVLTYRPDMLGYLPAQVQNPDNRLVIVFNPSTRAYKTFITEVMSAWQEKEEMGQAHLQVVKELPTELASLHSQLQKRLEMMLTQPSSLKKAMVNLPDLERFLPHSSASNLLQTPVPAADLAVLLDQAGDEPMDLEPNMEEIIVTILTGIPGSHKDNLCTSLVNINKEHGRWVVLRQPIEITDGFDADSLQASLSAAVTAQRKRAAKASAAGKKKMRAVIVTPGFTDVLDVVLAVLCHPDPEVRSRLKVGAVTACVDPMNTFLEDRFLFPKVLDQCAPGWVNNIVFTSCTEAQNPQLEVTQHLVRAVNPDAAFVLAERGVVTRSEDVELILSETMFSQPKMAQLRHLGTPGWSTGQVQSSPPSPTMQDVCIYFSLPLDKVKFQAKCKALKSALSPYPFHGNVYCTKGHVQFLDSPKLYEVIHVTKSGYLSMVASETEHDTADGDYCMVFTGCGLQEEVLKTWLRACTRQKPGKKAYRTEDSLSKQEMANIHRKHHLEPLPAGWYYNGTSYISMDGQKADKHPYMDQFIADYLRQVNAGIDNYNKRIDSKKYTDLFTKK</sequence>
<protein>
    <submittedName>
        <fullName evidence="6">C20orf194 protein</fullName>
    </submittedName>
</protein>
<dbReference type="Pfam" id="PF23319">
    <property type="entry name" value="CobW_C_DAAF9"/>
    <property type="match status" value="1"/>
</dbReference>
<dbReference type="Pfam" id="PF25204">
    <property type="entry name" value="DAAF9_2"/>
    <property type="match status" value="1"/>
</dbReference>
<organism evidence="6 7">
    <name type="scientific">Branchiostoma lanceolatum</name>
    <name type="common">Common lancelet</name>
    <name type="synonym">Amphioxus lanceolatum</name>
    <dbReference type="NCBI Taxonomy" id="7740"/>
    <lineage>
        <taxon>Eukaryota</taxon>
        <taxon>Metazoa</taxon>
        <taxon>Chordata</taxon>
        <taxon>Cephalochordata</taxon>
        <taxon>Leptocardii</taxon>
        <taxon>Amphioxiformes</taxon>
        <taxon>Branchiostomatidae</taxon>
        <taxon>Branchiostoma</taxon>
    </lineage>
</organism>
<evidence type="ECO:0000259" key="2">
    <source>
        <dbReference type="Pfam" id="PF23319"/>
    </source>
</evidence>
<feature type="domain" description="DAAF9 pita-bread-like" evidence="3">
    <location>
        <begin position="224"/>
        <end position="503"/>
    </location>
</feature>
<evidence type="ECO:0000259" key="4">
    <source>
        <dbReference type="Pfam" id="PF25204"/>
    </source>
</evidence>
<dbReference type="InterPro" id="IPR056498">
    <property type="entry name" value="DAAF9_N"/>
</dbReference>
<evidence type="ECO:0000259" key="3">
    <source>
        <dbReference type="Pfam" id="PF25203"/>
    </source>
</evidence>
<dbReference type="CDD" id="cd22936">
    <property type="entry name" value="shulin_C20orf194-like"/>
    <property type="match status" value="1"/>
</dbReference>
<dbReference type="PANTHER" id="PTHR33664">
    <property type="entry name" value="RCG26366"/>
    <property type="match status" value="1"/>
</dbReference>
<dbReference type="PANTHER" id="PTHR33664:SF1">
    <property type="entry name" value="DYNEIN AXONEMAL ASSEMBLY FACTOR 9"/>
    <property type="match status" value="1"/>
</dbReference>
<dbReference type="InterPro" id="IPR057478">
    <property type="entry name" value="DAAF9_2"/>
</dbReference>
<evidence type="ECO:0000313" key="6">
    <source>
        <dbReference type="EMBL" id="CAH1257541.1"/>
    </source>
</evidence>
<feature type="domain" description="DAAF9 N-terminal" evidence="1">
    <location>
        <begin position="61"/>
        <end position="220"/>
    </location>
</feature>
<dbReference type="Pfam" id="PF25203">
    <property type="entry name" value="PB_DAAF9"/>
    <property type="match status" value="1"/>
</dbReference>
<feature type="domain" description="DAAF9" evidence="4">
    <location>
        <begin position="749"/>
        <end position="957"/>
    </location>
</feature>
<dbReference type="InterPro" id="IPR056414">
    <property type="entry name" value="DAAF9_CobW_C"/>
</dbReference>
<dbReference type="InterPro" id="IPR058844">
    <property type="entry name" value="PB_DAAF9"/>
</dbReference>
<evidence type="ECO:0000259" key="1">
    <source>
        <dbReference type="Pfam" id="PF23281"/>
    </source>
</evidence>
<dbReference type="AlphaFoldDB" id="A0A8J9ZP86"/>
<dbReference type="EMBL" id="OV696688">
    <property type="protein sequence ID" value="CAH1257541.1"/>
    <property type="molecule type" value="Genomic_DNA"/>
</dbReference>
<gene>
    <name evidence="6" type="primary">C20orf194</name>
    <name evidence="6" type="ORF">BLAG_LOCUS15415</name>
</gene>
<evidence type="ECO:0000313" key="7">
    <source>
        <dbReference type="Proteomes" id="UP000838412"/>
    </source>
</evidence>
<proteinExistence type="predicted"/>
<accession>A0A8J9ZP86</accession>
<dbReference type="Pfam" id="PF26246">
    <property type="entry name" value="PH_DAAF9"/>
    <property type="match status" value="1"/>
</dbReference>
<evidence type="ECO:0000259" key="5">
    <source>
        <dbReference type="Pfam" id="PF26246"/>
    </source>
</evidence>
<keyword evidence="7" id="KW-1185">Reference proteome</keyword>
<feature type="domain" description="DAAF9 CobW C-like" evidence="2">
    <location>
        <begin position="972"/>
        <end position="1039"/>
    </location>
</feature>
<name>A0A8J9ZP86_BRALA</name>
<dbReference type="InterPro" id="IPR058843">
    <property type="entry name" value="PH_DAAF9"/>
</dbReference>
<reference evidence="6" key="1">
    <citation type="submission" date="2022-01" db="EMBL/GenBank/DDBJ databases">
        <authorList>
            <person name="Braso-Vives M."/>
        </authorList>
    </citation>
    <scope>NUCLEOTIDE SEQUENCE</scope>
</reference>
<dbReference type="Pfam" id="PF23281">
    <property type="entry name" value="DAAF9_N"/>
    <property type="match status" value="1"/>
</dbReference>